<dbReference type="Pfam" id="PF02852">
    <property type="entry name" value="Pyr_redox_dim"/>
    <property type="match status" value="1"/>
</dbReference>
<keyword evidence="3" id="KW-0285">Flavoprotein</keyword>
<dbReference type="PROSITE" id="PS50206">
    <property type="entry name" value="RHODANESE_3"/>
    <property type="match status" value="1"/>
</dbReference>
<dbReference type="InterPro" id="IPR004099">
    <property type="entry name" value="Pyr_nucl-diS_OxRdtase_dimer"/>
</dbReference>
<dbReference type="HOGENOM" id="CLU_003291_1_2_9"/>
<dbReference type="GO" id="GO:0016491">
    <property type="term" value="F:oxidoreductase activity"/>
    <property type="evidence" value="ECO:0007669"/>
    <property type="project" value="UniProtKB-KW"/>
</dbReference>
<dbReference type="PANTHER" id="PTHR43429">
    <property type="entry name" value="PYRIDINE NUCLEOTIDE-DISULFIDE OXIDOREDUCTASE DOMAIN-CONTAINING"/>
    <property type="match status" value="1"/>
</dbReference>
<evidence type="ECO:0000313" key="9">
    <source>
        <dbReference type="Proteomes" id="UP000245423"/>
    </source>
</evidence>
<keyword evidence="6" id="KW-0676">Redox-active center</keyword>
<dbReference type="InterPro" id="IPR023753">
    <property type="entry name" value="FAD/NAD-binding_dom"/>
</dbReference>
<accession>M1YQN4</accession>
<dbReference type="AlphaFoldDB" id="M1YQN4"/>
<dbReference type="PRINTS" id="PR00411">
    <property type="entry name" value="PNDRDTASEI"/>
</dbReference>
<dbReference type="SMART" id="SM00450">
    <property type="entry name" value="RHOD"/>
    <property type="match status" value="1"/>
</dbReference>
<proteinExistence type="inferred from homology"/>
<dbReference type="OrthoDB" id="9802028at2"/>
<evidence type="ECO:0000256" key="2">
    <source>
        <dbReference type="ARBA" id="ARBA00009130"/>
    </source>
</evidence>
<dbReference type="SUPFAM" id="SSF52821">
    <property type="entry name" value="Rhodanese/Cell cycle control phosphatase"/>
    <property type="match status" value="1"/>
</dbReference>
<dbReference type="Gene3D" id="3.50.50.60">
    <property type="entry name" value="FAD/NAD(P)-binding domain"/>
    <property type="match status" value="2"/>
</dbReference>
<dbReference type="PRINTS" id="PR00368">
    <property type="entry name" value="FADPNR"/>
</dbReference>
<dbReference type="InterPro" id="IPR050260">
    <property type="entry name" value="FAD-bd_OxRdtase"/>
</dbReference>
<keyword evidence="5" id="KW-0560">Oxidoreductase</keyword>
<sequence>MVKKPKRVLVVGGVAGGASAAARIRRLDEECEIIMFERGPHVSFSNCALPFHLSGLIEDHEDLVLMKPDDFYNQYRIDARVYNEVIHIDREKKEVMVKNVVTGEEYTESYDKLILSPGANPIVPPFKGMDEVNVFTIRNVVDIAKLNVFIKENHCNDVTVIGGGFIGIEAAENLKLAGYNVTIVEAMPQIMRPFDYDMVQILHKELVDNGIDLIVDDKVERFEKDTVILESGRKIHAEAVVMAIGVSPETTLAKKAGLELGKTGAIAVNQNFRTSDPDIYAVGDAIEVYNRLLHTQSKLALAGPAQKQARAAADHIYGRPVNNTGVIGSSVIKVFNYNGASTGLTEGLIKATNMQIDYDTVMIIPNDKVGIMPDSEPLHFKLIFEVPTGRVLGAQAIGKGNVDKRIDVIATLIKFNGTLEDLKDLELCYAPPFGTARDVVNFAALVGLNILHSCFKQVHVDEVRGLVESGAYIIDVRDKDEYEEGHIVNAVNIPLGEIRDRIDEIPKDRPVYLHCRSGQRSYNAVMALQHLGFDNVYNVSGSFMGLSFFEYYNDKVTGRKPIVTAYNFE</sequence>
<keyword evidence="9" id="KW-1185">Reference proteome</keyword>
<organism evidence="8 9">
    <name type="scientific">[Clostridium] ultunense Esp</name>
    <dbReference type="NCBI Taxonomy" id="1288971"/>
    <lineage>
        <taxon>Bacteria</taxon>
        <taxon>Bacillati</taxon>
        <taxon>Bacillota</taxon>
        <taxon>Tissierellia</taxon>
        <taxon>Tissierellales</taxon>
        <taxon>Tepidimicrobiaceae</taxon>
        <taxon>Schnuerera</taxon>
    </lineage>
</organism>
<comment type="cofactor">
    <cofactor evidence="1">
        <name>FAD</name>
        <dbReference type="ChEBI" id="CHEBI:57692"/>
    </cofactor>
</comment>
<dbReference type="SUPFAM" id="SSF51905">
    <property type="entry name" value="FAD/NAD(P)-binding domain"/>
    <property type="match status" value="1"/>
</dbReference>
<dbReference type="Proteomes" id="UP000245423">
    <property type="component" value="Chromosome 1"/>
</dbReference>
<keyword evidence="4" id="KW-0274">FAD</keyword>
<dbReference type="InterPro" id="IPR016156">
    <property type="entry name" value="FAD/NAD-linked_Rdtase_dimer_sf"/>
</dbReference>
<dbReference type="InterPro" id="IPR036873">
    <property type="entry name" value="Rhodanese-like_dom_sf"/>
</dbReference>
<name>M1YQN4_9FIRM</name>
<dbReference type="RefSeq" id="WP_005582442.1">
    <property type="nucleotide sequence ID" value="NZ_LT669839.1"/>
</dbReference>
<evidence type="ECO:0000256" key="4">
    <source>
        <dbReference type="ARBA" id="ARBA00022827"/>
    </source>
</evidence>
<dbReference type="EMBL" id="LT669839">
    <property type="protein sequence ID" value="SHD76046.1"/>
    <property type="molecule type" value="Genomic_DNA"/>
</dbReference>
<evidence type="ECO:0000256" key="5">
    <source>
        <dbReference type="ARBA" id="ARBA00023002"/>
    </source>
</evidence>
<evidence type="ECO:0000256" key="6">
    <source>
        <dbReference type="ARBA" id="ARBA00023284"/>
    </source>
</evidence>
<dbReference type="InterPro" id="IPR001763">
    <property type="entry name" value="Rhodanese-like_dom"/>
</dbReference>
<dbReference type="Pfam" id="PF07992">
    <property type="entry name" value="Pyr_redox_2"/>
    <property type="match status" value="1"/>
</dbReference>
<dbReference type="Pfam" id="PF00581">
    <property type="entry name" value="Rhodanese"/>
    <property type="match status" value="1"/>
</dbReference>
<evidence type="ECO:0000313" key="8">
    <source>
        <dbReference type="EMBL" id="SHD76046.1"/>
    </source>
</evidence>
<evidence type="ECO:0000256" key="1">
    <source>
        <dbReference type="ARBA" id="ARBA00001974"/>
    </source>
</evidence>
<evidence type="ECO:0000259" key="7">
    <source>
        <dbReference type="PROSITE" id="PS50206"/>
    </source>
</evidence>
<protein>
    <submittedName>
        <fullName evidence="8">Pyridine nucleotide-disulphide oxidoreductase family protein</fullName>
    </submittedName>
</protein>
<reference evidence="8 9" key="1">
    <citation type="submission" date="2016-11" db="EMBL/GenBank/DDBJ databases">
        <authorList>
            <person name="Manzoor S."/>
        </authorList>
    </citation>
    <scope>NUCLEOTIDE SEQUENCE [LARGE SCALE GENOMIC DNA]</scope>
    <source>
        <strain evidence="8">Clostridium ultunense strain Esp</strain>
    </source>
</reference>
<dbReference type="PANTHER" id="PTHR43429:SF1">
    <property type="entry name" value="NAD(P)H SULFUR OXIDOREDUCTASE (COA-DEPENDENT)"/>
    <property type="match status" value="1"/>
</dbReference>
<feature type="domain" description="Rhodanese" evidence="7">
    <location>
        <begin position="467"/>
        <end position="555"/>
    </location>
</feature>
<gene>
    <name evidence="8" type="ORF">CUESP1_0662</name>
</gene>
<evidence type="ECO:0000256" key="3">
    <source>
        <dbReference type="ARBA" id="ARBA00022630"/>
    </source>
</evidence>
<dbReference type="Gene3D" id="3.40.250.10">
    <property type="entry name" value="Rhodanese-like domain"/>
    <property type="match status" value="1"/>
</dbReference>
<dbReference type="SUPFAM" id="SSF55424">
    <property type="entry name" value="FAD/NAD-linked reductases, dimerisation (C-terminal) domain"/>
    <property type="match status" value="1"/>
</dbReference>
<dbReference type="CDD" id="cd00158">
    <property type="entry name" value="RHOD"/>
    <property type="match status" value="1"/>
</dbReference>
<dbReference type="InterPro" id="IPR036188">
    <property type="entry name" value="FAD/NAD-bd_sf"/>
</dbReference>
<comment type="similarity">
    <text evidence="2">Belongs to the class-III pyridine nucleotide-disulfide oxidoreductase family.</text>
</comment>